<evidence type="ECO:0000313" key="15">
    <source>
        <dbReference type="Proteomes" id="UP000066624"/>
    </source>
</evidence>
<dbReference type="InterPro" id="IPR020624">
    <property type="entry name" value="Schiff_base-form_aldolases_CS"/>
</dbReference>
<comment type="similarity">
    <text evidence="3 12 13">Belongs to the DapA family.</text>
</comment>
<evidence type="ECO:0000256" key="6">
    <source>
        <dbReference type="ARBA" id="ARBA00022605"/>
    </source>
</evidence>
<dbReference type="NCBIfam" id="TIGR00674">
    <property type="entry name" value="dapA"/>
    <property type="match status" value="1"/>
</dbReference>
<feature type="binding site" evidence="12">
    <location>
        <position position="45"/>
    </location>
    <ligand>
        <name>pyruvate</name>
        <dbReference type="ChEBI" id="CHEBI:15361"/>
    </ligand>
</feature>
<evidence type="ECO:0000256" key="5">
    <source>
        <dbReference type="ARBA" id="ARBA00022490"/>
    </source>
</evidence>
<evidence type="ECO:0000256" key="8">
    <source>
        <dbReference type="ARBA" id="ARBA00023154"/>
    </source>
</evidence>
<keyword evidence="15" id="KW-1185">Reference proteome</keyword>
<accession>A0A0K0XUD2</accession>
<keyword evidence="9 12" id="KW-0456">Lyase</keyword>
<dbReference type="EMBL" id="CP012154">
    <property type="protein sequence ID" value="AKS41293.1"/>
    <property type="molecule type" value="Genomic_DNA"/>
</dbReference>
<dbReference type="PANTHER" id="PTHR12128">
    <property type="entry name" value="DIHYDRODIPICOLINATE SYNTHASE"/>
    <property type="match status" value="1"/>
</dbReference>
<comment type="subcellular location">
    <subcellularLocation>
        <location evidence="12">Cytoplasm</location>
    </subcellularLocation>
</comment>
<dbReference type="GO" id="GO:0019877">
    <property type="term" value="P:diaminopimelate biosynthetic process"/>
    <property type="evidence" value="ECO:0007669"/>
    <property type="project" value="UniProtKB-UniRule"/>
</dbReference>
<evidence type="ECO:0000256" key="12">
    <source>
        <dbReference type="HAMAP-Rule" id="MF_00418"/>
    </source>
</evidence>
<evidence type="ECO:0000256" key="7">
    <source>
        <dbReference type="ARBA" id="ARBA00022915"/>
    </source>
</evidence>
<proteinExistence type="inferred from homology"/>
<dbReference type="SUPFAM" id="SSF51569">
    <property type="entry name" value="Aldolase"/>
    <property type="match status" value="1"/>
</dbReference>
<dbReference type="Proteomes" id="UP000066624">
    <property type="component" value="Chromosome"/>
</dbReference>
<dbReference type="GO" id="GO:0005829">
    <property type="term" value="C:cytosol"/>
    <property type="evidence" value="ECO:0007669"/>
    <property type="project" value="TreeGrafter"/>
</dbReference>
<dbReference type="PROSITE" id="PS00666">
    <property type="entry name" value="DHDPS_2"/>
    <property type="match status" value="1"/>
</dbReference>
<comment type="function">
    <text evidence="1 12">Catalyzes the condensation of (S)-aspartate-beta-semialdehyde [(S)-ASA] and pyruvate to 4-hydroxy-tetrahydrodipicolinate (HTPA).</text>
</comment>
<evidence type="ECO:0000256" key="2">
    <source>
        <dbReference type="ARBA" id="ARBA00005120"/>
    </source>
</evidence>
<dbReference type="Pfam" id="PF00701">
    <property type="entry name" value="DHDPS"/>
    <property type="match status" value="1"/>
</dbReference>
<protein>
    <recommendedName>
        <fullName evidence="4 12">4-hydroxy-tetrahydrodipicolinate synthase</fullName>
        <shortName evidence="12">HTPA synthase</shortName>
        <ecNumber evidence="4 12">4.3.3.7</ecNumber>
    </recommendedName>
</protein>
<keyword evidence="5 12" id="KW-0963">Cytoplasm</keyword>
<evidence type="ECO:0000256" key="13">
    <source>
        <dbReference type="PIRNR" id="PIRNR001365"/>
    </source>
</evidence>
<evidence type="ECO:0000313" key="14">
    <source>
        <dbReference type="EMBL" id="AKS41293.1"/>
    </source>
</evidence>
<dbReference type="AlphaFoldDB" id="A0A0K0XUD2"/>
<dbReference type="GO" id="GO:0008840">
    <property type="term" value="F:4-hydroxy-tetrahydrodipicolinate synthase activity"/>
    <property type="evidence" value="ECO:0007669"/>
    <property type="project" value="UniProtKB-UniRule"/>
</dbReference>
<feature type="binding site" evidence="12">
    <location>
        <position position="200"/>
    </location>
    <ligand>
        <name>pyruvate</name>
        <dbReference type="ChEBI" id="CHEBI:15361"/>
    </ligand>
</feature>
<dbReference type="KEGG" id="wma:WM2015_912"/>
<dbReference type="InterPro" id="IPR013785">
    <property type="entry name" value="Aldolase_TIM"/>
</dbReference>
<gene>
    <name evidence="12" type="primary">dapA</name>
    <name evidence="14" type="ORF">WM2015_912</name>
</gene>
<sequence>MFSGSIVALVTPFKTDGSLDESAWIGLLDWHLASGTDGVVVVGTTGESATVSNEEFERLLALAVERVGGRMAILAGTGSSSTQQTIERTARAAALGADAALVVTPAYNRPTQRGLEAHYRAVADAASIPVVLYNVPARTACDLLPETVARLADHERIVAIKEAVGDADRVAALVETGLTVLSGDDPTCCERMLAGAKGVISVAANVVPARFARLCHLALDGDADGARTIDRALAELYSFLGVEPNPVPVKWLLHRMGRLEDALRLPLVSLDARHRAAADALIRAQQLDVVSDVA</sequence>
<feature type="active site" description="Proton donor/acceptor" evidence="12">
    <location>
        <position position="133"/>
    </location>
</feature>
<evidence type="ECO:0000256" key="1">
    <source>
        <dbReference type="ARBA" id="ARBA00003294"/>
    </source>
</evidence>
<dbReference type="InterPro" id="IPR002220">
    <property type="entry name" value="DapA-like"/>
</dbReference>
<dbReference type="PROSITE" id="PS00665">
    <property type="entry name" value="DHDPS_1"/>
    <property type="match status" value="1"/>
</dbReference>
<name>A0A0K0XUD2_9GAMM</name>
<evidence type="ECO:0000256" key="3">
    <source>
        <dbReference type="ARBA" id="ARBA00007592"/>
    </source>
</evidence>
<dbReference type="PANTHER" id="PTHR12128:SF66">
    <property type="entry name" value="4-HYDROXY-2-OXOGLUTARATE ALDOLASE, MITOCHONDRIAL"/>
    <property type="match status" value="1"/>
</dbReference>
<evidence type="ECO:0000256" key="9">
    <source>
        <dbReference type="ARBA" id="ARBA00023239"/>
    </source>
</evidence>
<organism evidence="14 15">
    <name type="scientific">Wenzhouxiangella marina</name>
    <dbReference type="NCBI Taxonomy" id="1579979"/>
    <lineage>
        <taxon>Bacteria</taxon>
        <taxon>Pseudomonadati</taxon>
        <taxon>Pseudomonadota</taxon>
        <taxon>Gammaproteobacteria</taxon>
        <taxon>Chromatiales</taxon>
        <taxon>Wenzhouxiangellaceae</taxon>
        <taxon>Wenzhouxiangella</taxon>
    </lineage>
</organism>
<evidence type="ECO:0000256" key="4">
    <source>
        <dbReference type="ARBA" id="ARBA00012086"/>
    </source>
</evidence>
<dbReference type="GO" id="GO:0009089">
    <property type="term" value="P:lysine biosynthetic process via diaminopimelate"/>
    <property type="evidence" value="ECO:0007669"/>
    <property type="project" value="UniProtKB-UniRule"/>
</dbReference>
<comment type="catalytic activity">
    <reaction evidence="11 12">
        <text>L-aspartate 4-semialdehyde + pyruvate = (2S,4S)-4-hydroxy-2,3,4,5-tetrahydrodipicolinate + H2O + H(+)</text>
        <dbReference type="Rhea" id="RHEA:34171"/>
        <dbReference type="ChEBI" id="CHEBI:15361"/>
        <dbReference type="ChEBI" id="CHEBI:15377"/>
        <dbReference type="ChEBI" id="CHEBI:15378"/>
        <dbReference type="ChEBI" id="CHEBI:67139"/>
        <dbReference type="ChEBI" id="CHEBI:537519"/>
        <dbReference type="EC" id="4.3.3.7"/>
    </reaction>
</comment>
<dbReference type="Gene3D" id="3.20.20.70">
    <property type="entry name" value="Aldolase class I"/>
    <property type="match status" value="1"/>
</dbReference>
<dbReference type="STRING" id="1579979.WM2015_912"/>
<evidence type="ECO:0000256" key="11">
    <source>
        <dbReference type="ARBA" id="ARBA00047836"/>
    </source>
</evidence>
<dbReference type="SMART" id="SM01130">
    <property type="entry name" value="DHDPS"/>
    <property type="match status" value="1"/>
</dbReference>
<dbReference type="OrthoDB" id="9782828at2"/>
<dbReference type="UniPathway" id="UPA00034">
    <property type="reaction ID" value="UER00017"/>
</dbReference>
<dbReference type="RefSeq" id="WP_049724938.1">
    <property type="nucleotide sequence ID" value="NZ_CP012154.1"/>
</dbReference>
<feature type="site" description="Part of a proton relay during catalysis" evidence="12">
    <location>
        <position position="44"/>
    </location>
</feature>
<dbReference type="PIRSF" id="PIRSF001365">
    <property type="entry name" value="DHDPS"/>
    <property type="match status" value="1"/>
</dbReference>
<comment type="subunit">
    <text evidence="12">Homotetramer; dimer of dimers.</text>
</comment>
<dbReference type="EC" id="4.3.3.7" evidence="4 12"/>
<dbReference type="PATRIC" id="fig|1579979.3.peg.934"/>
<keyword evidence="8 12" id="KW-0457">Lysine biosynthesis</keyword>
<keyword evidence="6 12" id="KW-0028">Amino-acid biosynthesis</keyword>
<reference evidence="15" key="1">
    <citation type="submission" date="2015-07" db="EMBL/GenBank/DDBJ databases">
        <authorList>
            <person name="Kim K.M."/>
        </authorList>
    </citation>
    <scope>NUCLEOTIDE SEQUENCE [LARGE SCALE GENOMIC DNA]</scope>
    <source>
        <strain evidence="15">KCTC 42284</strain>
    </source>
</reference>
<dbReference type="InterPro" id="IPR005263">
    <property type="entry name" value="DapA"/>
</dbReference>
<dbReference type="PRINTS" id="PR00146">
    <property type="entry name" value="DHPICSNTHASE"/>
</dbReference>
<comment type="caution">
    <text evidence="12">Was originally thought to be a dihydrodipicolinate synthase (DHDPS), catalyzing the condensation of (S)-aspartate-beta-semialdehyde [(S)-ASA] and pyruvate to dihydrodipicolinate (DHDP). However, it was shown in E.coli that the product of the enzymatic reaction is not dihydrodipicolinate but in fact (4S)-4-hydroxy-2,3,4,5-tetrahydro-(2S)-dipicolinic acid (HTPA), and that the consecutive dehydration reaction leading to DHDP is not spontaneous but catalyzed by DapB.</text>
</comment>
<dbReference type="HAMAP" id="MF_00418">
    <property type="entry name" value="DapA"/>
    <property type="match status" value="1"/>
</dbReference>
<comment type="pathway">
    <text evidence="2 12">Amino-acid biosynthesis; L-lysine biosynthesis via DAP pathway; (S)-tetrahydrodipicolinate from L-aspartate: step 3/4.</text>
</comment>
<dbReference type="InterPro" id="IPR020625">
    <property type="entry name" value="Schiff_base-form_aldolases_AS"/>
</dbReference>
<feature type="active site" description="Schiff-base intermediate with substrate" evidence="12">
    <location>
        <position position="161"/>
    </location>
</feature>
<keyword evidence="7 12" id="KW-0220">Diaminopimelate biosynthesis</keyword>
<dbReference type="CDD" id="cd00950">
    <property type="entry name" value="DHDPS"/>
    <property type="match status" value="1"/>
</dbReference>
<keyword evidence="10 12" id="KW-0704">Schiff base</keyword>
<feature type="site" description="Part of a proton relay during catalysis" evidence="12">
    <location>
        <position position="107"/>
    </location>
</feature>
<evidence type="ECO:0000256" key="10">
    <source>
        <dbReference type="ARBA" id="ARBA00023270"/>
    </source>
</evidence>